<sequence length="80" mass="9396">MNYPVFIFHELMFRLSEISPKIGTYVSSFVQDNTFVIHSTNGKLIVDEETMTMQYHDPALLSREYLDNLIDRFLFNESGK</sequence>
<evidence type="ECO:0000313" key="2">
    <source>
        <dbReference type="Proteomes" id="UP001378956"/>
    </source>
</evidence>
<proteinExistence type="predicted"/>
<comment type="caution">
    <text evidence="1">The sequence shown here is derived from an EMBL/GenBank/DDBJ whole genome shotgun (WGS) entry which is preliminary data.</text>
</comment>
<gene>
    <name evidence="1" type="ORF">WAE58_13475</name>
</gene>
<name>A0ABU8NMH0_9SPHI</name>
<protein>
    <submittedName>
        <fullName evidence="1">Uncharacterized protein</fullName>
    </submittedName>
</protein>
<organism evidence="1 2">
    <name type="scientific">Pedobacter panaciterrae</name>
    <dbReference type="NCBI Taxonomy" id="363849"/>
    <lineage>
        <taxon>Bacteria</taxon>
        <taxon>Pseudomonadati</taxon>
        <taxon>Bacteroidota</taxon>
        <taxon>Sphingobacteriia</taxon>
        <taxon>Sphingobacteriales</taxon>
        <taxon>Sphingobacteriaceae</taxon>
        <taxon>Pedobacter</taxon>
    </lineage>
</organism>
<reference evidence="1 2" key="1">
    <citation type="submission" date="2024-03" db="EMBL/GenBank/DDBJ databases">
        <title>Sequence of Lycoming College Course Isolates.</title>
        <authorList>
            <person name="Plotts O."/>
            <person name="Newman J."/>
        </authorList>
    </citation>
    <scope>NUCLEOTIDE SEQUENCE [LARGE SCALE GENOMIC DNA]</scope>
    <source>
        <strain evidence="1 2">CJB-3</strain>
    </source>
</reference>
<accession>A0ABU8NMH0</accession>
<dbReference type="RefSeq" id="WP_048903271.1">
    <property type="nucleotide sequence ID" value="NZ_JBBEUB010000004.1"/>
</dbReference>
<dbReference type="EMBL" id="JBBEUB010000004">
    <property type="protein sequence ID" value="MEJ2903448.1"/>
    <property type="molecule type" value="Genomic_DNA"/>
</dbReference>
<keyword evidence="2" id="KW-1185">Reference proteome</keyword>
<dbReference type="Proteomes" id="UP001378956">
    <property type="component" value="Unassembled WGS sequence"/>
</dbReference>
<evidence type="ECO:0000313" key="1">
    <source>
        <dbReference type="EMBL" id="MEJ2903448.1"/>
    </source>
</evidence>